<evidence type="ECO:0000256" key="5">
    <source>
        <dbReference type="ARBA" id="ARBA00022764"/>
    </source>
</evidence>
<dbReference type="Pfam" id="PF16822">
    <property type="entry name" value="ALGX"/>
    <property type="match status" value="1"/>
</dbReference>
<evidence type="ECO:0000256" key="4">
    <source>
        <dbReference type="ARBA" id="ARBA00022729"/>
    </source>
</evidence>
<sequence length="369" mass="42545">MNKSTANLTFIGLFLLCLLLPGLVALYHSQGLASNQEKRSLAAAPDFPATYPALQAWPGQVDAYYQDNFGLRSTLLAGYYKLKLWLKDATGTDVIYGSKEGWLFYNNPVEDPIGDFRNINQFTVQNLNEFISVLKTKQQWLAQQGIEYLFVITPSKHYIYPEYLPSHLKPLQQKNIKQQLAEALMNHPEIHFLDLTDTLLEHKKKQLLYFKADTHWNYYAAEIAQRKIIQTVNHILDLNTPIRHWSDDEFKFQFDHEGDLAFLLHAGPHFAEPLFKPEFSTCAHIGFDQLLKPRSQYSTVCDANVVNVLIFHDSFFNLLQPFISTHFSEVSYLKQKFNFKSATQAISNNKPGIVIEQYIDRKLPQIDPP</sequence>
<keyword evidence="8" id="KW-0378">Hydrolase</keyword>
<accession>A0A4R6XRZ5</accession>
<evidence type="ECO:0000313" key="9">
    <source>
        <dbReference type="Proteomes" id="UP000295724"/>
    </source>
</evidence>
<dbReference type="RefSeq" id="WP_099019163.1">
    <property type="nucleotide sequence ID" value="NZ_NIHB01000002.1"/>
</dbReference>
<dbReference type="UniPathway" id="UPA00286"/>
<evidence type="ECO:0000256" key="6">
    <source>
        <dbReference type="ARBA" id="ARBA00022841"/>
    </source>
</evidence>
<dbReference type="InterPro" id="IPR031811">
    <property type="entry name" value="ALGX/ALGJ_SGNH-like"/>
</dbReference>
<keyword evidence="9" id="KW-1185">Reference proteome</keyword>
<dbReference type="EMBL" id="SNZB01000002">
    <property type="protein sequence ID" value="TDR22526.1"/>
    <property type="molecule type" value="Genomic_DNA"/>
</dbReference>
<dbReference type="GO" id="GO:0042597">
    <property type="term" value="C:periplasmic space"/>
    <property type="evidence" value="ECO:0007669"/>
    <property type="project" value="UniProtKB-SubCell"/>
</dbReference>
<protein>
    <submittedName>
        <fullName evidence="8">Acetyltransferase AlgX (SGNH hydrolase-like protein)</fullName>
    </submittedName>
</protein>
<name>A0A4R6XRZ5_9GAMM</name>
<reference evidence="8 9" key="1">
    <citation type="submission" date="2019-03" db="EMBL/GenBank/DDBJ databases">
        <title>Genomic Encyclopedia of Type Strains, Phase IV (KMG-IV): sequencing the most valuable type-strain genomes for metagenomic binning, comparative biology and taxonomic classification.</title>
        <authorList>
            <person name="Goeker M."/>
        </authorList>
    </citation>
    <scope>NUCLEOTIDE SEQUENCE [LARGE SCALE GENOMIC DNA]</scope>
    <source>
        <strain evidence="8 9">DSM 25488</strain>
    </source>
</reference>
<dbReference type="GO" id="GO:0016787">
    <property type="term" value="F:hydrolase activity"/>
    <property type="evidence" value="ECO:0007669"/>
    <property type="project" value="UniProtKB-KW"/>
</dbReference>
<comment type="pathway">
    <text evidence="2">Glycan biosynthesis; alginate biosynthesis.</text>
</comment>
<dbReference type="OrthoDB" id="9760774at2"/>
<keyword evidence="5" id="KW-0574">Periplasm</keyword>
<comment type="caution">
    <text evidence="8">The sequence shown here is derived from an EMBL/GenBank/DDBJ whole genome shotgun (WGS) entry which is preliminary data.</text>
</comment>
<evidence type="ECO:0000256" key="3">
    <source>
        <dbReference type="ARBA" id="ARBA00022679"/>
    </source>
</evidence>
<evidence type="ECO:0000256" key="2">
    <source>
        <dbReference type="ARBA" id="ARBA00005182"/>
    </source>
</evidence>
<keyword evidence="6" id="KW-0016">Alginate biosynthesis</keyword>
<evidence type="ECO:0000259" key="7">
    <source>
        <dbReference type="Pfam" id="PF16822"/>
    </source>
</evidence>
<gene>
    <name evidence="8" type="ORF">C8D91_1017</name>
</gene>
<keyword evidence="3 8" id="KW-0808">Transferase</keyword>
<evidence type="ECO:0000256" key="1">
    <source>
        <dbReference type="ARBA" id="ARBA00004418"/>
    </source>
</evidence>
<dbReference type="GO" id="GO:0042121">
    <property type="term" value="P:alginic acid biosynthetic process"/>
    <property type="evidence" value="ECO:0007669"/>
    <property type="project" value="UniProtKB-UniPathway"/>
</dbReference>
<comment type="subcellular location">
    <subcellularLocation>
        <location evidence="1">Periplasm</location>
    </subcellularLocation>
</comment>
<dbReference type="Proteomes" id="UP000295724">
    <property type="component" value="Unassembled WGS sequence"/>
</dbReference>
<feature type="domain" description="AlgX/AlgJ SGNH hydrolase-like" evidence="7">
    <location>
        <begin position="99"/>
        <end position="278"/>
    </location>
</feature>
<proteinExistence type="predicted"/>
<dbReference type="AlphaFoldDB" id="A0A4R6XRZ5"/>
<organism evidence="8 9">
    <name type="scientific">Marinicella litoralis</name>
    <dbReference type="NCBI Taxonomy" id="644220"/>
    <lineage>
        <taxon>Bacteria</taxon>
        <taxon>Pseudomonadati</taxon>
        <taxon>Pseudomonadota</taxon>
        <taxon>Gammaproteobacteria</taxon>
        <taxon>Lysobacterales</taxon>
        <taxon>Marinicellaceae</taxon>
        <taxon>Marinicella</taxon>
    </lineage>
</organism>
<keyword evidence="4" id="KW-0732">Signal</keyword>
<dbReference type="GO" id="GO:0016740">
    <property type="term" value="F:transferase activity"/>
    <property type="evidence" value="ECO:0007669"/>
    <property type="project" value="UniProtKB-KW"/>
</dbReference>
<evidence type="ECO:0000313" key="8">
    <source>
        <dbReference type="EMBL" id="TDR22526.1"/>
    </source>
</evidence>